<proteinExistence type="inferred from homology"/>
<evidence type="ECO:0000313" key="4">
    <source>
        <dbReference type="EMBL" id="XCA34007.1"/>
    </source>
</evidence>
<dbReference type="GO" id="GO:0016998">
    <property type="term" value="P:cell wall macromolecule catabolic process"/>
    <property type="evidence" value="ECO:0007669"/>
    <property type="project" value="InterPro"/>
</dbReference>
<dbReference type="InterPro" id="IPR017853">
    <property type="entry name" value="GH"/>
</dbReference>
<name>A0AAU7YKK6_9RICK</name>
<dbReference type="SMART" id="SM00641">
    <property type="entry name" value="Glyco_25"/>
    <property type="match status" value="1"/>
</dbReference>
<dbReference type="GO" id="GO:0016052">
    <property type="term" value="P:carbohydrate catabolic process"/>
    <property type="evidence" value="ECO:0007669"/>
    <property type="project" value="TreeGrafter"/>
</dbReference>
<dbReference type="InterPro" id="IPR018077">
    <property type="entry name" value="Glyco_hydro_fam25_subgr"/>
</dbReference>
<dbReference type="PROSITE" id="PS51904">
    <property type="entry name" value="GLYCOSYL_HYDROL_F25_2"/>
    <property type="match status" value="1"/>
</dbReference>
<dbReference type="AlphaFoldDB" id="A0AAU7YKK6"/>
<evidence type="ECO:0000256" key="2">
    <source>
        <dbReference type="ARBA" id="ARBA00022801"/>
    </source>
</evidence>
<dbReference type="InterPro" id="IPR002053">
    <property type="entry name" value="Glyco_hydro_25"/>
</dbReference>
<dbReference type="EMBL" id="CP158587">
    <property type="protein sequence ID" value="XCA34007.1"/>
    <property type="molecule type" value="Genomic_DNA"/>
</dbReference>
<gene>
    <name evidence="4" type="ORF">ABS861_00885</name>
</gene>
<organism evidence="4">
    <name type="scientific">Wolbachia endosymbiont of Oeneis ivallda</name>
    <dbReference type="NCBI Taxonomy" id="3171168"/>
    <lineage>
        <taxon>Bacteria</taxon>
        <taxon>Pseudomonadati</taxon>
        <taxon>Pseudomonadota</taxon>
        <taxon>Alphaproteobacteria</taxon>
        <taxon>Rickettsiales</taxon>
        <taxon>Anaplasmataceae</taxon>
        <taxon>Wolbachieae</taxon>
        <taxon>Wolbachia</taxon>
    </lineage>
</organism>
<dbReference type="Gene3D" id="3.20.20.80">
    <property type="entry name" value="Glycosidases"/>
    <property type="match status" value="1"/>
</dbReference>
<dbReference type="SUPFAM" id="SSF51445">
    <property type="entry name" value="(Trans)glycosidases"/>
    <property type="match status" value="1"/>
</dbReference>
<accession>A0AAU7YKK6</accession>
<evidence type="ECO:0000256" key="1">
    <source>
        <dbReference type="ARBA" id="ARBA00010646"/>
    </source>
</evidence>
<reference evidence="4" key="1">
    <citation type="submission" date="2024-06" db="EMBL/GenBank/DDBJ databases">
        <title>Genome assembly of the Oeneis chryxus ivallda.</title>
        <authorList>
            <person name="MacDonald Z."/>
            <person name="Shaffer H.B."/>
            <person name="Gillespie T."/>
            <person name="Marimuthu M.P.A."/>
            <person name="Nguyen O."/>
            <person name="Fairbairn C.W."/>
            <person name="Seligmann W.E."/>
            <person name="Escalona M."/>
            <person name="Miller C."/>
            <person name="Toffelmier E."/>
        </authorList>
    </citation>
    <scope>NUCLEOTIDE SEQUENCE</scope>
    <source>
        <strain evidence="4">CCGP_102_HBS-TG_Oc004</strain>
    </source>
</reference>
<dbReference type="CDD" id="cd00599">
    <property type="entry name" value="GH25_muramidase"/>
    <property type="match status" value="1"/>
</dbReference>
<protein>
    <submittedName>
        <fullName evidence="4">Glycoside hydrolase family 25 protein</fullName>
    </submittedName>
</protein>
<dbReference type="GO" id="GO:0003796">
    <property type="term" value="F:lysozyme activity"/>
    <property type="evidence" value="ECO:0007669"/>
    <property type="project" value="InterPro"/>
</dbReference>
<comment type="similarity">
    <text evidence="1">Belongs to the glycosyl hydrolase 25 family.</text>
</comment>
<evidence type="ECO:0000256" key="3">
    <source>
        <dbReference type="ARBA" id="ARBA00023295"/>
    </source>
</evidence>
<dbReference type="PANTHER" id="PTHR34135:SF2">
    <property type="entry name" value="LYSOZYME"/>
    <property type="match status" value="1"/>
</dbReference>
<dbReference type="Pfam" id="PF01183">
    <property type="entry name" value="Glyco_hydro_25"/>
    <property type="match status" value="1"/>
</dbReference>
<keyword evidence="3" id="KW-0326">Glycosidase</keyword>
<keyword evidence="2 4" id="KW-0378">Hydrolase</keyword>
<dbReference type="GO" id="GO:0009253">
    <property type="term" value="P:peptidoglycan catabolic process"/>
    <property type="evidence" value="ECO:0007669"/>
    <property type="project" value="InterPro"/>
</dbReference>
<dbReference type="PANTHER" id="PTHR34135">
    <property type="entry name" value="LYSOZYME"/>
    <property type="match status" value="1"/>
</dbReference>
<sequence length="246" mass="27936">MSKKGIDVSHWDADIDWSEVANDGIQFAFAKATEGETFQDSKFEQNFQSMKENNISANAYHVFRMTSTPEGQLNNIVNTLKKADFNPVKNKLAVSATGSICEGGRTTKCDDPTKHTNTERAENLHSLLTQLDEKGYSPIVYASPKTWDDFYTQEEYNFSNHPLWVAHWTEKKAPLIPKNWKDAGKSYDYWNYSSQGKVKGIDGDVCLDKTPQNPIAQNFGEIKESFLNLSLNFENLENIFSQDILL</sequence>